<accession>A0A843TUZ5</accession>
<sequence>MPVRASRRLVRLLSSGRVHVGRRRQAGRRGPRSLQWFPFFSVYVTLKNSDYQTELEGNDRVQKELLIHQ</sequence>
<comment type="caution">
    <text evidence="1">The sequence shown here is derived from an EMBL/GenBank/DDBJ whole genome shotgun (WGS) entry which is preliminary data.</text>
</comment>
<dbReference type="Proteomes" id="UP000652761">
    <property type="component" value="Unassembled WGS sequence"/>
</dbReference>
<gene>
    <name evidence="1" type="ORF">Taro_006304</name>
</gene>
<name>A0A843TUZ5_COLES</name>
<dbReference type="AlphaFoldDB" id="A0A843TUZ5"/>
<reference evidence="1" key="1">
    <citation type="submission" date="2017-07" db="EMBL/GenBank/DDBJ databases">
        <title>Taro Niue Genome Assembly and Annotation.</title>
        <authorList>
            <person name="Atibalentja N."/>
            <person name="Keating K."/>
            <person name="Fields C.J."/>
        </authorList>
    </citation>
    <scope>NUCLEOTIDE SEQUENCE</scope>
    <source>
        <strain evidence="1">Niue_2</strain>
        <tissue evidence="1">Leaf</tissue>
    </source>
</reference>
<dbReference type="EMBL" id="NMUH01000185">
    <property type="protein sequence ID" value="MQL73966.1"/>
    <property type="molecule type" value="Genomic_DNA"/>
</dbReference>
<protein>
    <submittedName>
        <fullName evidence="1">Uncharacterized protein</fullName>
    </submittedName>
</protein>
<keyword evidence="2" id="KW-1185">Reference proteome</keyword>
<evidence type="ECO:0000313" key="2">
    <source>
        <dbReference type="Proteomes" id="UP000652761"/>
    </source>
</evidence>
<organism evidence="1 2">
    <name type="scientific">Colocasia esculenta</name>
    <name type="common">Wild taro</name>
    <name type="synonym">Arum esculentum</name>
    <dbReference type="NCBI Taxonomy" id="4460"/>
    <lineage>
        <taxon>Eukaryota</taxon>
        <taxon>Viridiplantae</taxon>
        <taxon>Streptophyta</taxon>
        <taxon>Embryophyta</taxon>
        <taxon>Tracheophyta</taxon>
        <taxon>Spermatophyta</taxon>
        <taxon>Magnoliopsida</taxon>
        <taxon>Liliopsida</taxon>
        <taxon>Araceae</taxon>
        <taxon>Aroideae</taxon>
        <taxon>Colocasieae</taxon>
        <taxon>Colocasia</taxon>
    </lineage>
</organism>
<proteinExistence type="predicted"/>
<evidence type="ECO:0000313" key="1">
    <source>
        <dbReference type="EMBL" id="MQL73966.1"/>
    </source>
</evidence>